<dbReference type="EMBL" id="NHTK01001288">
    <property type="protein sequence ID" value="PPR00862.1"/>
    <property type="molecule type" value="Genomic_DNA"/>
</dbReference>
<dbReference type="Gene3D" id="3.40.50.720">
    <property type="entry name" value="NAD(P)-binding Rossmann-like Domain"/>
    <property type="match status" value="1"/>
</dbReference>
<dbReference type="InterPro" id="IPR052228">
    <property type="entry name" value="Sec_Metab_Biosynth_Oxidored"/>
</dbReference>
<dbReference type="STRING" id="181874.A0A409YCX0"/>
<dbReference type="InParanoid" id="A0A409YCX0"/>
<organism evidence="2 3">
    <name type="scientific">Panaeolus cyanescens</name>
    <dbReference type="NCBI Taxonomy" id="181874"/>
    <lineage>
        <taxon>Eukaryota</taxon>
        <taxon>Fungi</taxon>
        <taxon>Dikarya</taxon>
        <taxon>Basidiomycota</taxon>
        <taxon>Agaricomycotina</taxon>
        <taxon>Agaricomycetes</taxon>
        <taxon>Agaricomycetidae</taxon>
        <taxon>Agaricales</taxon>
        <taxon>Agaricineae</taxon>
        <taxon>Galeropsidaceae</taxon>
        <taxon>Panaeolus</taxon>
    </lineage>
</organism>
<dbReference type="GO" id="GO:0016491">
    <property type="term" value="F:oxidoreductase activity"/>
    <property type="evidence" value="ECO:0007669"/>
    <property type="project" value="UniProtKB-KW"/>
</dbReference>
<accession>A0A409YCX0</accession>
<keyword evidence="1" id="KW-0560">Oxidoreductase</keyword>
<sequence>MFSSTLSSIQACNRVFVSSHLFRTSTSAGASSRLPTAVFVGGTSGIGEGLARVFARDTDGQSNIIIVGRNRKAAEKIFESLPRPTNTSSESQPSRDFIECDASLIKHVQTATSEILQKYSKINYLLLTPGYLTLEGLNPTSEGIDKKLAVHYYARWKFANDLLPALKKAKEAGEEAKVLSVLGAGIGAEADAEDFGLKKEGNYTLSNVALVSATYNDLMMQKLSLLNSSIAFLHSTPGVVRTNALAASPSARLRLVNCLMPLAAPFMTTPEECASYQWHGIYTTSKTEEGQDAGAWRIGSKGEDLKKTR</sequence>
<evidence type="ECO:0000313" key="3">
    <source>
        <dbReference type="Proteomes" id="UP000284842"/>
    </source>
</evidence>
<comment type="caution">
    <text evidence="2">The sequence shown here is derived from an EMBL/GenBank/DDBJ whole genome shotgun (WGS) entry which is preliminary data.</text>
</comment>
<dbReference type="Pfam" id="PF00106">
    <property type="entry name" value="adh_short"/>
    <property type="match status" value="1"/>
</dbReference>
<reference evidence="2 3" key="1">
    <citation type="journal article" date="2018" name="Evol. Lett.">
        <title>Horizontal gene cluster transfer increased hallucinogenic mushroom diversity.</title>
        <authorList>
            <person name="Reynolds H.T."/>
            <person name="Vijayakumar V."/>
            <person name="Gluck-Thaler E."/>
            <person name="Korotkin H.B."/>
            <person name="Matheny P.B."/>
            <person name="Slot J.C."/>
        </authorList>
    </citation>
    <scope>NUCLEOTIDE SEQUENCE [LARGE SCALE GENOMIC DNA]</scope>
    <source>
        <strain evidence="2 3">2629</strain>
    </source>
</reference>
<dbReference type="AlphaFoldDB" id="A0A409YCX0"/>
<dbReference type="Proteomes" id="UP000284842">
    <property type="component" value="Unassembled WGS sequence"/>
</dbReference>
<protein>
    <recommendedName>
        <fullName evidence="4">Ketoreductase (KR) domain-containing protein</fullName>
    </recommendedName>
</protein>
<dbReference type="PANTHER" id="PTHR47534:SF3">
    <property type="entry name" value="ALCOHOL DEHYDROGENASE-LIKE C-TERMINAL DOMAIN-CONTAINING PROTEIN"/>
    <property type="match status" value="1"/>
</dbReference>
<evidence type="ECO:0008006" key="4">
    <source>
        <dbReference type="Google" id="ProtNLM"/>
    </source>
</evidence>
<name>A0A409YCX0_9AGAR</name>
<proteinExistence type="predicted"/>
<dbReference type="SUPFAM" id="SSF51735">
    <property type="entry name" value="NAD(P)-binding Rossmann-fold domains"/>
    <property type="match status" value="1"/>
</dbReference>
<dbReference type="OrthoDB" id="2898509at2759"/>
<dbReference type="PANTHER" id="PTHR47534">
    <property type="entry name" value="YALI0E05731P"/>
    <property type="match status" value="1"/>
</dbReference>
<gene>
    <name evidence="2" type="ORF">CVT24_000314</name>
</gene>
<dbReference type="InterPro" id="IPR036291">
    <property type="entry name" value="NAD(P)-bd_dom_sf"/>
</dbReference>
<dbReference type="InterPro" id="IPR002347">
    <property type="entry name" value="SDR_fam"/>
</dbReference>
<keyword evidence="3" id="KW-1185">Reference proteome</keyword>
<evidence type="ECO:0000313" key="2">
    <source>
        <dbReference type="EMBL" id="PPR00862.1"/>
    </source>
</evidence>
<evidence type="ECO:0000256" key="1">
    <source>
        <dbReference type="ARBA" id="ARBA00023002"/>
    </source>
</evidence>